<dbReference type="GO" id="GO:0015267">
    <property type="term" value="F:channel activity"/>
    <property type="evidence" value="ECO:0007669"/>
    <property type="project" value="InterPro"/>
</dbReference>
<feature type="transmembrane region" description="Helical" evidence="5">
    <location>
        <begin position="63"/>
        <end position="83"/>
    </location>
</feature>
<evidence type="ECO:0000256" key="5">
    <source>
        <dbReference type="SAM" id="Phobius"/>
    </source>
</evidence>
<dbReference type="STRING" id="49451.A0A1J6JPU9"/>
<protein>
    <submittedName>
        <fullName evidence="6">Aquaporin nip1-2</fullName>
    </submittedName>
</protein>
<dbReference type="AlphaFoldDB" id="A0A1J6JPU9"/>
<dbReference type="PANTHER" id="PTHR45724:SF12">
    <property type="entry name" value="AQUAPORIN NIP3-1"/>
    <property type="match status" value="1"/>
</dbReference>
<evidence type="ECO:0000256" key="1">
    <source>
        <dbReference type="ARBA" id="ARBA00004141"/>
    </source>
</evidence>
<evidence type="ECO:0000256" key="2">
    <source>
        <dbReference type="ARBA" id="ARBA00022692"/>
    </source>
</evidence>
<dbReference type="GO" id="GO:0016020">
    <property type="term" value="C:membrane"/>
    <property type="evidence" value="ECO:0007669"/>
    <property type="project" value="UniProtKB-SubCell"/>
</dbReference>
<keyword evidence="3 5" id="KW-1133">Transmembrane helix</keyword>
<dbReference type="InterPro" id="IPR000425">
    <property type="entry name" value="MIP"/>
</dbReference>
<comment type="subcellular location">
    <subcellularLocation>
        <location evidence="1">Membrane</location>
        <topology evidence="1">Multi-pass membrane protein</topology>
    </subcellularLocation>
</comment>
<dbReference type="Gene3D" id="1.20.1080.10">
    <property type="entry name" value="Glycerol uptake facilitator protein"/>
    <property type="match status" value="1"/>
</dbReference>
<feature type="transmembrane region" description="Helical" evidence="5">
    <location>
        <begin position="26"/>
        <end position="51"/>
    </location>
</feature>
<dbReference type="SMR" id="A0A1J6JPU9"/>
<gene>
    <name evidence="6" type="primary">NIP1-2</name>
    <name evidence="6" type="ORF">A4A49_41788</name>
</gene>
<evidence type="ECO:0000313" key="6">
    <source>
        <dbReference type="EMBL" id="OIT19270.1"/>
    </source>
</evidence>
<dbReference type="EMBL" id="MJEQ01008393">
    <property type="protein sequence ID" value="OIT19270.1"/>
    <property type="molecule type" value="Genomic_DNA"/>
</dbReference>
<keyword evidence="4 5" id="KW-0472">Membrane</keyword>
<comment type="caution">
    <text evidence="6">The sequence shown here is derived from an EMBL/GenBank/DDBJ whole genome shotgun (WGS) entry which is preliminary data.</text>
</comment>
<name>A0A1J6JPU9_NICAT</name>
<dbReference type="Pfam" id="PF00230">
    <property type="entry name" value="MIP"/>
    <property type="match status" value="1"/>
</dbReference>
<dbReference type="SUPFAM" id="SSF81338">
    <property type="entry name" value="Aquaporin-like"/>
    <property type="match status" value="1"/>
</dbReference>
<keyword evidence="7" id="KW-1185">Reference proteome</keyword>
<proteinExistence type="predicted"/>
<evidence type="ECO:0000256" key="4">
    <source>
        <dbReference type="ARBA" id="ARBA00023136"/>
    </source>
</evidence>
<reference evidence="6" key="1">
    <citation type="submission" date="2016-11" db="EMBL/GenBank/DDBJ databases">
        <title>The genome of Nicotiana attenuata.</title>
        <authorList>
            <person name="Xu S."/>
            <person name="Brockmoeller T."/>
            <person name="Gaquerel E."/>
            <person name="Navarro A."/>
            <person name="Kuhl H."/>
            <person name="Gase K."/>
            <person name="Ling Z."/>
            <person name="Zhou W."/>
            <person name="Kreitzer C."/>
            <person name="Stanke M."/>
            <person name="Tang H."/>
            <person name="Lyons E."/>
            <person name="Pandey P."/>
            <person name="Pandey S.P."/>
            <person name="Timmermann B."/>
            <person name="Baldwin I.T."/>
        </authorList>
    </citation>
    <scope>NUCLEOTIDE SEQUENCE [LARGE SCALE GENOMIC DNA]</scope>
    <source>
        <strain evidence="6">UT</strain>
    </source>
</reference>
<dbReference type="InterPro" id="IPR023271">
    <property type="entry name" value="Aquaporin-like"/>
</dbReference>
<sequence>MLIFAGCAAIVLNINKDNVVTLPGIASVWGLVVMVLIYSLGHVSAVTIAFASCKRFPWNQVPAYILVQVIGSTLASGSLRLIFNGKEDQFVGQSQQEQICKLWYLSS</sequence>
<dbReference type="PANTHER" id="PTHR45724">
    <property type="entry name" value="AQUAPORIN NIP2-1"/>
    <property type="match status" value="1"/>
</dbReference>
<accession>A0A1J6JPU9</accession>
<dbReference type="Proteomes" id="UP000187609">
    <property type="component" value="Unassembled WGS sequence"/>
</dbReference>
<keyword evidence="2 5" id="KW-0812">Transmembrane</keyword>
<dbReference type="InterPro" id="IPR034294">
    <property type="entry name" value="Aquaporin_transptr"/>
</dbReference>
<organism evidence="6 7">
    <name type="scientific">Nicotiana attenuata</name>
    <name type="common">Coyote tobacco</name>
    <dbReference type="NCBI Taxonomy" id="49451"/>
    <lineage>
        <taxon>Eukaryota</taxon>
        <taxon>Viridiplantae</taxon>
        <taxon>Streptophyta</taxon>
        <taxon>Embryophyta</taxon>
        <taxon>Tracheophyta</taxon>
        <taxon>Spermatophyta</taxon>
        <taxon>Magnoliopsida</taxon>
        <taxon>eudicotyledons</taxon>
        <taxon>Gunneridae</taxon>
        <taxon>Pentapetalae</taxon>
        <taxon>asterids</taxon>
        <taxon>lamiids</taxon>
        <taxon>Solanales</taxon>
        <taxon>Solanaceae</taxon>
        <taxon>Nicotianoideae</taxon>
        <taxon>Nicotianeae</taxon>
        <taxon>Nicotiana</taxon>
    </lineage>
</organism>
<dbReference type="Gramene" id="OIT19270">
    <property type="protein sequence ID" value="OIT19270"/>
    <property type="gene ID" value="A4A49_41788"/>
</dbReference>
<evidence type="ECO:0000256" key="3">
    <source>
        <dbReference type="ARBA" id="ARBA00022989"/>
    </source>
</evidence>
<evidence type="ECO:0000313" key="7">
    <source>
        <dbReference type="Proteomes" id="UP000187609"/>
    </source>
</evidence>